<proteinExistence type="predicted"/>
<accession>A0A814M1W7</accession>
<reference evidence="1" key="1">
    <citation type="submission" date="2021-02" db="EMBL/GenBank/DDBJ databases">
        <authorList>
            <person name="Nowell W R."/>
        </authorList>
    </citation>
    <scope>NUCLEOTIDE SEQUENCE</scope>
    <source>
        <strain evidence="1">Ploen Becks lab</strain>
    </source>
</reference>
<name>A0A814M1W7_9BILA</name>
<dbReference type="Proteomes" id="UP000663879">
    <property type="component" value="Unassembled WGS sequence"/>
</dbReference>
<dbReference type="InterPro" id="IPR028994">
    <property type="entry name" value="Integrin_alpha_N"/>
</dbReference>
<evidence type="ECO:0000313" key="1">
    <source>
        <dbReference type="EMBL" id="CAF1073356.1"/>
    </source>
</evidence>
<dbReference type="EMBL" id="CAJNOC010006237">
    <property type="protein sequence ID" value="CAF1073356.1"/>
    <property type="molecule type" value="Genomic_DNA"/>
</dbReference>
<protein>
    <recommendedName>
        <fullName evidence="3">VCBS repeat-containing protein</fullName>
    </recommendedName>
</protein>
<evidence type="ECO:0000313" key="2">
    <source>
        <dbReference type="Proteomes" id="UP000663879"/>
    </source>
</evidence>
<dbReference type="AlphaFoldDB" id="A0A814M1W7"/>
<dbReference type="SUPFAM" id="SSF69318">
    <property type="entry name" value="Integrin alpha N-terminal domain"/>
    <property type="match status" value="1"/>
</dbReference>
<sequence>MKQLNFDMAKIDYFEKESVWLTVGFSSLDFTKSISRVVDLNGDGLADVALLGQDGLYVSINSVYFFMDVNADYLADMVAFQSDGVFVGINTGSSFKQKVKWSNLYYDRPHTYLNRYLIDMNLDGLVDLVGTIGANVYISLNNGTSFNTQSSYGGYSYGDIRVIDINNDYLPDLVRVYSKTIYVRFNNGSGLENEILYGKVDYYPVNSISNLYFLDVNRDDYIDSVWMNTNTNKILASINNKQAFESSINVIQSLPTDIKYDLKDFEYTDLYSNESLSFLSFSQCNAFVTTDTRKKLSFSSITNSFGDVTHITYERLSNSSIYKSTKLLSYPYTSKFFTKSVVASLEIPSGIKTSNVTYSKYEDYVIDH</sequence>
<organism evidence="1 2">
    <name type="scientific">Brachionus calyciflorus</name>
    <dbReference type="NCBI Taxonomy" id="104777"/>
    <lineage>
        <taxon>Eukaryota</taxon>
        <taxon>Metazoa</taxon>
        <taxon>Spiralia</taxon>
        <taxon>Gnathifera</taxon>
        <taxon>Rotifera</taxon>
        <taxon>Eurotatoria</taxon>
        <taxon>Monogononta</taxon>
        <taxon>Pseudotrocha</taxon>
        <taxon>Ploima</taxon>
        <taxon>Brachionidae</taxon>
        <taxon>Brachionus</taxon>
    </lineage>
</organism>
<evidence type="ECO:0008006" key="3">
    <source>
        <dbReference type="Google" id="ProtNLM"/>
    </source>
</evidence>
<comment type="caution">
    <text evidence="1">The sequence shown here is derived from an EMBL/GenBank/DDBJ whole genome shotgun (WGS) entry which is preliminary data.</text>
</comment>
<keyword evidence="2" id="KW-1185">Reference proteome</keyword>
<gene>
    <name evidence="1" type="ORF">OXX778_LOCUS19839</name>
</gene>